<evidence type="ECO:0000313" key="4">
    <source>
        <dbReference type="Proteomes" id="UP001596978"/>
    </source>
</evidence>
<proteinExistence type="predicted"/>
<dbReference type="InterPro" id="IPR045741">
    <property type="entry name" value="PorV"/>
</dbReference>
<reference evidence="4" key="1">
    <citation type="journal article" date="2019" name="Int. J. Syst. Evol. Microbiol.">
        <title>The Global Catalogue of Microorganisms (GCM) 10K type strain sequencing project: providing services to taxonomists for standard genome sequencing and annotation.</title>
        <authorList>
            <consortium name="The Broad Institute Genomics Platform"/>
            <consortium name="The Broad Institute Genome Sequencing Center for Infectious Disease"/>
            <person name="Wu L."/>
            <person name="Ma J."/>
        </authorList>
    </citation>
    <scope>NUCLEOTIDE SEQUENCE [LARGE SCALE GENOMIC DNA]</scope>
    <source>
        <strain evidence="4">CCUG 62952</strain>
    </source>
</reference>
<feature type="domain" description="Type IX secretion system protein PorV" evidence="2">
    <location>
        <begin position="19"/>
        <end position="261"/>
    </location>
</feature>
<dbReference type="InterPro" id="IPR047799">
    <property type="entry name" value="T9SS_OM_PorV"/>
</dbReference>
<protein>
    <submittedName>
        <fullName evidence="3">Type IX secretion system outer membrane channel protein PorV</fullName>
    </submittedName>
</protein>
<evidence type="ECO:0000313" key="3">
    <source>
        <dbReference type="EMBL" id="MFD0863993.1"/>
    </source>
</evidence>
<keyword evidence="1" id="KW-0732">Signal</keyword>
<dbReference type="RefSeq" id="WP_386410688.1">
    <property type="nucleotide sequence ID" value="NZ_JBHTJH010000017.1"/>
</dbReference>
<evidence type="ECO:0000256" key="1">
    <source>
        <dbReference type="SAM" id="SignalP"/>
    </source>
</evidence>
<dbReference type="NCBIfam" id="NF033710">
    <property type="entry name" value="T9SS_OM_PorV"/>
    <property type="match status" value="1"/>
</dbReference>
<dbReference type="EMBL" id="JBHTJH010000017">
    <property type="protein sequence ID" value="MFD0863993.1"/>
    <property type="molecule type" value="Genomic_DNA"/>
</dbReference>
<name>A0ABW3D1Z0_9FLAO</name>
<accession>A0ABW3D1Z0</accession>
<dbReference type="Gene3D" id="2.40.160.60">
    <property type="entry name" value="Outer membrane protein transport protein (OMPP1/FadL/TodX)"/>
    <property type="match status" value="1"/>
</dbReference>
<dbReference type="Proteomes" id="UP001596978">
    <property type="component" value="Unassembled WGS sequence"/>
</dbReference>
<sequence>MKKLITSIFILSFTCGLYAQNDRVITTAVPFLLIPTDARSAGMGDMGVATSPDAFSQNWNAAKNVFAEKQIGIGLSYTPYLSDLVSDIFLGSVNYYNRINERSAWAASFKYFSLGDIEFNTFDGFNVIPQGTESPNEFALDVSYALRLSDQFSMAVGGRFIRSDLKLAPVDPDATAASSFAVDITGYYQSEEKAYDSFNGRWRGGFAITNLGPKLKYDQGGNEFFLPTKLGLGGGFDFIFDEYNKLGVTIETTKLLVPTPSIPVDGQGNEVSGEDDPNFVGYQQSDEGFLSGVFSSFGDAPDGFGEELKEFTWSLGAEYTYQDSFAMRAGYFNESEEKGARKFFTIGAGFTYNVMKLDVSYLFSASKVRNPLENTLRFSLTFNLGGEYQEY</sequence>
<dbReference type="NCBIfam" id="NF033709">
    <property type="entry name" value="PorV_fam"/>
    <property type="match status" value="1"/>
</dbReference>
<feature type="signal peptide" evidence="1">
    <location>
        <begin position="1"/>
        <end position="19"/>
    </location>
</feature>
<dbReference type="Pfam" id="PF19572">
    <property type="entry name" value="PorV"/>
    <property type="match status" value="1"/>
</dbReference>
<organism evidence="3 4">
    <name type="scientific">Sungkyunkwania multivorans</name>
    <dbReference type="NCBI Taxonomy" id="1173618"/>
    <lineage>
        <taxon>Bacteria</taxon>
        <taxon>Pseudomonadati</taxon>
        <taxon>Bacteroidota</taxon>
        <taxon>Flavobacteriia</taxon>
        <taxon>Flavobacteriales</taxon>
        <taxon>Flavobacteriaceae</taxon>
        <taxon>Sungkyunkwania</taxon>
    </lineage>
</organism>
<feature type="chain" id="PRO_5045732661" evidence="1">
    <location>
        <begin position="20"/>
        <end position="391"/>
    </location>
</feature>
<comment type="caution">
    <text evidence="3">The sequence shown here is derived from an EMBL/GenBank/DDBJ whole genome shotgun (WGS) entry which is preliminary data.</text>
</comment>
<evidence type="ECO:0000259" key="2">
    <source>
        <dbReference type="Pfam" id="PF19572"/>
    </source>
</evidence>
<gene>
    <name evidence="3" type="primary">porV</name>
    <name evidence="3" type="ORF">ACFQ1M_17385</name>
</gene>
<keyword evidence="4" id="KW-1185">Reference proteome</keyword>